<dbReference type="HOGENOM" id="CLU_1126669_0_0_1"/>
<reference evidence="2" key="3">
    <citation type="submission" date="2025-09" db="UniProtKB">
        <authorList>
            <consortium name="Ensembl"/>
        </authorList>
    </citation>
    <scope>IDENTIFICATION</scope>
</reference>
<protein>
    <submittedName>
        <fullName evidence="2">Uncharacterized protein</fullName>
    </submittedName>
</protein>
<dbReference type="OMA" id="ISHVAPK"/>
<feature type="compositionally biased region" description="Polar residues" evidence="1">
    <location>
        <begin position="219"/>
        <end position="229"/>
    </location>
</feature>
<sequence length="229" mass="23431">MSVNNLSPTKSASSCVSSGEQYSSNSEMITAGNAKVSIAPPVVYQAIQKLPHVAISTGTSLPLAQDSVPPGPKPCLPSTQSSVAACSTVLVTVAPKQIIHAGSIINLAPVAGTAIQTAKPHGKHQLPLKPISISGLSHVALKTNAGEVASATTAFIDPGYSTKTLPVQTTLIPTAIKPSKAQPILMAPGLRSPAPSTVKVQQTTFNPNPYHSYAVPGPTHTSHTTNVAL</sequence>
<dbReference type="Ensembl" id="ENSCSAVT00000013183.1">
    <property type="protein sequence ID" value="ENSCSAVP00000013034.1"/>
    <property type="gene ID" value="ENSCSAVG00000007661.1"/>
</dbReference>
<dbReference type="InParanoid" id="H2Z622"/>
<reference evidence="3" key="1">
    <citation type="submission" date="2003-08" db="EMBL/GenBank/DDBJ databases">
        <authorList>
            <person name="Birren B."/>
            <person name="Nusbaum C."/>
            <person name="Abebe A."/>
            <person name="Abouelleil A."/>
            <person name="Adekoya E."/>
            <person name="Ait-zahra M."/>
            <person name="Allen N."/>
            <person name="Allen T."/>
            <person name="An P."/>
            <person name="Anderson M."/>
            <person name="Anderson S."/>
            <person name="Arachchi H."/>
            <person name="Armbruster J."/>
            <person name="Bachantsang P."/>
            <person name="Baldwin J."/>
            <person name="Barry A."/>
            <person name="Bayul T."/>
            <person name="Blitshsteyn B."/>
            <person name="Bloom T."/>
            <person name="Blye J."/>
            <person name="Boguslavskiy L."/>
            <person name="Borowsky M."/>
            <person name="Boukhgalter B."/>
            <person name="Brunache A."/>
            <person name="Butler J."/>
            <person name="Calixte N."/>
            <person name="Calvo S."/>
            <person name="Camarata J."/>
            <person name="Campo K."/>
            <person name="Chang J."/>
            <person name="Cheshatsang Y."/>
            <person name="Citroen M."/>
            <person name="Collymore A."/>
            <person name="Considine T."/>
            <person name="Cook A."/>
            <person name="Cooke P."/>
            <person name="Corum B."/>
            <person name="Cuomo C."/>
            <person name="David R."/>
            <person name="Dawoe T."/>
            <person name="Degray S."/>
            <person name="Dodge S."/>
            <person name="Dooley K."/>
            <person name="Dorje P."/>
            <person name="Dorjee K."/>
            <person name="Dorris L."/>
            <person name="Duffey N."/>
            <person name="Dupes A."/>
            <person name="Elkins T."/>
            <person name="Engels R."/>
            <person name="Erickson J."/>
            <person name="Farina A."/>
            <person name="Faro S."/>
            <person name="Ferreira P."/>
            <person name="Fischer H."/>
            <person name="Fitzgerald M."/>
            <person name="Foley K."/>
            <person name="Gage D."/>
            <person name="Galagan J."/>
            <person name="Gearin G."/>
            <person name="Gnerre S."/>
            <person name="Gnirke A."/>
            <person name="Goyette A."/>
            <person name="Graham J."/>
            <person name="Grandbois E."/>
            <person name="Gyaltsen K."/>
            <person name="Hafez N."/>
            <person name="Hagopian D."/>
            <person name="Hagos B."/>
            <person name="Hall J."/>
            <person name="Hatcher B."/>
            <person name="Heller A."/>
            <person name="Higgins H."/>
            <person name="Honan T."/>
            <person name="Horn A."/>
            <person name="Houde N."/>
            <person name="Hughes L."/>
            <person name="Hulme W."/>
            <person name="Husby E."/>
            <person name="Iliev I."/>
            <person name="Jaffe D."/>
            <person name="Jones C."/>
            <person name="Kamal M."/>
            <person name="Kamat A."/>
            <person name="Kamvysselis M."/>
            <person name="Karlsson E."/>
            <person name="Kells C."/>
            <person name="Kieu A."/>
            <person name="Kisner P."/>
            <person name="Kodira C."/>
            <person name="Kulbokas E."/>
            <person name="Labutti K."/>
            <person name="Lama D."/>
            <person name="Landers T."/>
            <person name="Leger J."/>
            <person name="Levine S."/>
            <person name="Lewis D."/>
            <person name="Lewis T."/>
            <person name="Lindblad-toh K."/>
            <person name="Liu X."/>
            <person name="Lokyitsang T."/>
            <person name="Lokyitsang Y."/>
            <person name="Lucien O."/>
            <person name="Lui A."/>
            <person name="Ma L.J."/>
            <person name="Mabbitt R."/>
            <person name="Macdonald J."/>
            <person name="Maclean C."/>
            <person name="Major J."/>
            <person name="Manning J."/>
            <person name="Marabella R."/>
            <person name="Maru K."/>
            <person name="Matthews C."/>
            <person name="Mauceli E."/>
            <person name="Mccarthy M."/>
            <person name="Mcdonough S."/>
            <person name="Mcghee T."/>
            <person name="Meldrim J."/>
            <person name="Meneus L."/>
            <person name="Mesirov J."/>
            <person name="Mihalev A."/>
            <person name="Mihova T."/>
            <person name="Mikkelsen T."/>
            <person name="Mlenga V."/>
            <person name="Moru K."/>
            <person name="Mozes J."/>
            <person name="Mulrain L."/>
            <person name="Munson G."/>
            <person name="Naylor J."/>
            <person name="Newes C."/>
            <person name="Nguyen C."/>
            <person name="Nguyen N."/>
            <person name="Nguyen T."/>
            <person name="Nicol R."/>
            <person name="Nielsen C."/>
            <person name="Nizzari M."/>
            <person name="Norbu C."/>
            <person name="Norbu N."/>
            <person name="O'donnell P."/>
            <person name="Okoawo O."/>
            <person name="O'leary S."/>
            <person name="Omotosho B."/>
            <person name="O'neill K."/>
            <person name="Osman S."/>
            <person name="Parker S."/>
            <person name="Perrin D."/>
            <person name="Phunkhang P."/>
            <person name="Piqani B."/>
            <person name="Purcell S."/>
            <person name="Rachupka T."/>
            <person name="Ramasamy U."/>
            <person name="Rameau R."/>
            <person name="Ray V."/>
            <person name="Raymond C."/>
            <person name="Retta R."/>
            <person name="Richardson S."/>
            <person name="Rise C."/>
            <person name="Rodriguez J."/>
            <person name="Rogers J."/>
            <person name="Rogov P."/>
            <person name="Rutman M."/>
            <person name="Schupbach R."/>
            <person name="Seaman C."/>
            <person name="Settipalli S."/>
            <person name="Sharpe T."/>
            <person name="Sheridan J."/>
            <person name="Sherpa N."/>
            <person name="Shi J."/>
            <person name="Smirnov S."/>
            <person name="Smith C."/>
            <person name="Sougnez C."/>
            <person name="Spencer B."/>
            <person name="Stalker J."/>
            <person name="Stange-thomann N."/>
            <person name="Stavropoulos S."/>
            <person name="Stetson K."/>
            <person name="Stone C."/>
            <person name="Stone S."/>
            <person name="Stubbs M."/>
            <person name="Talamas J."/>
            <person name="Tchuinga P."/>
            <person name="Tenzing P."/>
            <person name="Tesfaye S."/>
            <person name="Theodore J."/>
            <person name="Thoulutsang Y."/>
            <person name="Topham K."/>
            <person name="Towey S."/>
            <person name="Tsamla T."/>
            <person name="Tsomo N."/>
            <person name="Vallee D."/>
            <person name="Vassiliev H."/>
            <person name="Venkataraman V."/>
            <person name="Vinson J."/>
            <person name="Vo A."/>
            <person name="Wade C."/>
            <person name="Wang S."/>
            <person name="Wangchuk T."/>
            <person name="Wangdi T."/>
            <person name="Whittaker C."/>
            <person name="Wilkinson J."/>
            <person name="Wu Y."/>
            <person name="Wyman D."/>
            <person name="Yadav S."/>
            <person name="Yang S."/>
            <person name="Yang X."/>
            <person name="Yeager S."/>
            <person name="Yee E."/>
            <person name="Young G."/>
            <person name="Zainoun J."/>
            <person name="Zembeck L."/>
            <person name="Zimmer A."/>
            <person name="Zody M."/>
            <person name="Lander E."/>
        </authorList>
    </citation>
    <scope>NUCLEOTIDE SEQUENCE [LARGE SCALE GENOMIC DNA]</scope>
</reference>
<feature type="region of interest" description="Disordered" evidence="1">
    <location>
        <begin position="209"/>
        <end position="229"/>
    </location>
</feature>
<proteinExistence type="predicted"/>
<dbReference type="AlphaFoldDB" id="H2Z622"/>
<keyword evidence="3" id="KW-1185">Reference proteome</keyword>
<dbReference type="GeneTree" id="ENSGT00660000096839"/>
<name>H2Z622_CIOSA</name>
<evidence type="ECO:0000313" key="3">
    <source>
        <dbReference type="Proteomes" id="UP000007875"/>
    </source>
</evidence>
<dbReference type="Proteomes" id="UP000007875">
    <property type="component" value="Unassembled WGS sequence"/>
</dbReference>
<organism evidence="2 3">
    <name type="scientific">Ciona savignyi</name>
    <name type="common">Pacific transparent sea squirt</name>
    <dbReference type="NCBI Taxonomy" id="51511"/>
    <lineage>
        <taxon>Eukaryota</taxon>
        <taxon>Metazoa</taxon>
        <taxon>Chordata</taxon>
        <taxon>Tunicata</taxon>
        <taxon>Ascidiacea</taxon>
        <taxon>Phlebobranchia</taxon>
        <taxon>Cionidae</taxon>
        <taxon>Ciona</taxon>
    </lineage>
</organism>
<accession>H2Z622</accession>
<evidence type="ECO:0000256" key="1">
    <source>
        <dbReference type="SAM" id="MobiDB-lite"/>
    </source>
</evidence>
<reference evidence="2" key="2">
    <citation type="submission" date="2025-08" db="UniProtKB">
        <authorList>
            <consortium name="Ensembl"/>
        </authorList>
    </citation>
    <scope>IDENTIFICATION</scope>
</reference>
<evidence type="ECO:0000313" key="2">
    <source>
        <dbReference type="Ensembl" id="ENSCSAVP00000013034.1"/>
    </source>
</evidence>